<comment type="caution">
    <text evidence="2">The sequence shown here is derived from an EMBL/GenBank/DDBJ whole genome shotgun (WGS) entry which is preliminary data.</text>
</comment>
<dbReference type="OrthoDB" id="10530204at2759"/>
<evidence type="ECO:0000313" key="3">
    <source>
        <dbReference type="Proteomes" id="UP000297777"/>
    </source>
</evidence>
<dbReference type="EMBL" id="PQXH01000031">
    <property type="protein sequence ID" value="TGO16136.1"/>
    <property type="molecule type" value="Genomic_DNA"/>
</dbReference>
<reference evidence="2 3" key="1">
    <citation type="submission" date="2017-12" db="EMBL/GenBank/DDBJ databases">
        <title>Comparative genomics of Botrytis spp.</title>
        <authorList>
            <person name="Valero-Jimenez C.A."/>
            <person name="Tapia P."/>
            <person name="Veloso J."/>
            <person name="Silva-Moreno E."/>
            <person name="Staats M."/>
            <person name="Valdes J.H."/>
            <person name="Van Kan J.A.L."/>
        </authorList>
    </citation>
    <scope>NUCLEOTIDE SEQUENCE [LARGE SCALE GENOMIC DNA]</scope>
    <source>
        <strain evidence="2 3">Bt9001</strain>
    </source>
</reference>
<accession>A0A4Z1EVH4</accession>
<dbReference type="AlphaFoldDB" id="A0A4Z1EVH4"/>
<feature type="compositionally biased region" description="Polar residues" evidence="1">
    <location>
        <begin position="81"/>
        <end position="91"/>
    </location>
</feature>
<proteinExistence type="predicted"/>
<organism evidence="2 3">
    <name type="scientific">Botrytis tulipae</name>
    <dbReference type="NCBI Taxonomy" id="87230"/>
    <lineage>
        <taxon>Eukaryota</taxon>
        <taxon>Fungi</taxon>
        <taxon>Dikarya</taxon>
        <taxon>Ascomycota</taxon>
        <taxon>Pezizomycotina</taxon>
        <taxon>Leotiomycetes</taxon>
        <taxon>Helotiales</taxon>
        <taxon>Sclerotiniaceae</taxon>
        <taxon>Botrytis</taxon>
    </lineage>
</organism>
<dbReference type="Proteomes" id="UP000297777">
    <property type="component" value="Unassembled WGS sequence"/>
</dbReference>
<feature type="compositionally biased region" description="Polar residues" evidence="1">
    <location>
        <begin position="56"/>
        <end position="72"/>
    </location>
</feature>
<name>A0A4Z1EVH4_9HELO</name>
<evidence type="ECO:0000313" key="2">
    <source>
        <dbReference type="EMBL" id="TGO16136.1"/>
    </source>
</evidence>
<feature type="region of interest" description="Disordered" evidence="1">
    <location>
        <begin position="56"/>
        <end position="91"/>
    </location>
</feature>
<evidence type="ECO:0000256" key="1">
    <source>
        <dbReference type="SAM" id="MobiDB-lite"/>
    </source>
</evidence>
<gene>
    <name evidence="2" type="ORF">BTUL_0031g00010</name>
</gene>
<protein>
    <submittedName>
        <fullName evidence="2">Uncharacterized protein</fullName>
    </submittedName>
</protein>
<keyword evidence="3" id="KW-1185">Reference proteome</keyword>
<sequence length="91" mass="10149">MDDSQDPLIYGVELSRELDPSLLLLLAPSSPIHPEEKRLVHTSMLTSIFTEPYRISSLTNVQQENSSTGVETSETKKPPHNTAQHSTAQNY</sequence>